<dbReference type="Pfam" id="PF02254">
    <property type="entry name" value="TrkA_N"/>
    <property type="match status" value="1"/>
</dbReference>
<dbReference type="InterPro" id="IPR003148">
    <property type="entry name" value="RCK_N"/>
</dbReference>
<sequence length="151" mass="16520">MHVVVMGCGRVGSAIARRLEEVGHSVAVIDQDPEAFRRLGPDFAGRQVTGLGFDRQTLLDAGIDSAGAFAAVSSGDNSNIISARVARETFGVQHVVARIYDEKRAEVYERMGIPSVATVPWTVNRLIRELLSVKVSEMWREPTGQVLLMRV</sequence>
<dbReference type="RefSeq" id="WP_366490312.1">
    <property type="nucleotide sequence ID" value="NZ_JACBZT010000001.1"/>
</dbReference>
<evidence type="ECO:0000313" key="4">
    <source>
        <dbReference type="EMBL" id="NYJ08981.1"/>
    </source>
</evidence>
<name>A0A853CP66_9ACTN</name>
<dbReference type="InterPro" id="IPR006036">
    <property type="entry name" value="K_uptake_TrkA"/>
</dbReference>
<protein>
    <submittedName>
        <fullName evidence="4">Trk K+ transport system NAD-binding subunit</fullName>
    </submittedName>
</protein>
<keyword evidence="1" id="KW-0406">Ion transport</keyword>
<dbReference type="InterPro" id="IPR036291">
    <property type="entry name" value="NAD(P)-bd_dom_sf"/>
</dbReference>
<dbReference type="InterPro" id="IPR050721">
    <property type="entry name" value="Trk_Ktr_HKT_K-transport"/>
</dbReference>
<dbReference type="PANTHER" id="PTHR43833">
    <property type="entry name" value="POTASSIUM CHANNEL PROTEIN 2-RELATED-RELATED"/>
    <property type="match status" value="1"/>
</dbReference>
<feature type="non-terminal residue" evidence="4">
    <location>
        <position position="151"/>
    </location>
</feature>
<evidence type="ECO:0000256" key="2">
    <source>
        <dbReference type="ARBA" id="ARBA00022958"/>
    </source>
</evidence>
<dbReference type="SUPFAM" id="SSF51735">
    <property type="entry name" value="NAD(P)-binding Rossmann-fold domains"/>
    <property type="match status" value="1"/>
</dbReference>
<gene>
    <name evidence="4" type="ORF">GGQ55_005259</name>
</gene>
<dbReference type="PANTHER" id="PTHR43833:SF8">
    <property type="entry name" value="TRK SYSTEM POTASSIUM UPTAKE PROTEIN TRKA"/>
    <property type="match status" value="1"/>
</dbReference>
<comment type="caution">
    <text evidence="4">The sequence shown here is derived from an EMBL/GenBank/DDBJ whole genome shotgun (WGS) entry which is preliminary data.</text>
</comment>
<dbReference type="Proteomes" id="UP000541969">
    <property type="component" value="Unassembled WGS sequence"/>
</dbReference>
<dbReference type="GO" id="GO:0015079">
    <property type="term" value="F:potassium ion transmembrane transporter activity"/>
    <property type="evidence" value="ECO:0007669"/>
    <property type="project" value="InterPro"/>
</dbReference>
<evidence type="ECO:0000259" key="3">
    <source>
        <dbReference type="PROSITE" id="PS51201"/>
    </source>
</evidence>
<keyword evidence="5" id="KW-1185">Reference proteome</keyword>
<keyword evidence="1" id="KW-0813">Transport</keyword>
<organism evidence="4 5">
    <name type="scientific">Petropleomorpha daqingensis</name>
    <dbReference type="NCBI Taxonomy" id="2026353"/>
    <lineage>
        <taxon>Bacteria</taxon>
        <taxon>Bacillati</taxon>
        <taxon>Actinomycetota</taxon>
        <taxon>Actinomycetes</taxon>
        <taxon>Geodermatophilales</taxon>
        <taxon>Geodermatophilaceae</taxon>
        <taxon>Petropleomorpha</taxon>
    </lineage>
</organism>
<proteinExistence type="predicted"/>
<dbReference type="GO" id="GO:0005886">
    <property type="term" value="C:plasma membrane"/>
    <property type="evidence" value="ECO:0007669"/>
    <property type="project" value="InterPro"/>
</dbReference>
<reference evidence="4 5" key="1">
    <citation type="submission" date="2020-07" db="EMBL/GenBank/DDBJ databases">
        <title>Sequencing the genomes of 1000 actinobacteria strains.</title>
        <authorList>
            <person name="Klenk H.-P."/>
        </authorList>
    </citation>
    <scope>NUCLEOTIDE SEQUENCE [LARGE SCALE GENOMIC DNA]</scope>
    <source>
        <strain evidence="4 5">DSM 104001</strain>
    </source>
</reference>
<feature type="domain" description="RCK N-terminal" evidence="3">
    <location>
        <begin position="1"/>
        <end position="118"/>
    </location>
</feature>
<dbReference type="Gene3D" id="3.40.50.720">
    <property type="entry name" value="NAD(P)-binding Rossmann-like Domain"/>
    <property type="match status" value="1"/>
</dbReference>
<dbReference type="PRINTS" id="PR00335">
    <property type="entry name" value="KUPTAKETRKA"/>
</dbReference>
<dbReference type="AlphaFoldDB" id="A0A853CP66"/>
<keyword evidence="1" id="KW-0633">Potassium transport</keyword>
<keyword evidence="2" id="KW-0630">Potassium</keyword>
<dbReference type="PROSITE" id="PS51201">
    <property type="entry name" value="RCK_N"/>
    <property type="match status" value="1"/>
</dbReference>
<evidence type="ECO:0000313" key="5">
    <source>
        <dbReference type="Proteomes" id="UP000541969"/>
    </source>
</evidence>
<dbReference type="EMBL" id="JACBZT010000001">
    <property type="protein sequence ID" value="NYJ08981.1"/>
    <property type="molecule type" value="Genomic_DNA"/>
</dbReference>
<accession>A0A853CP66</accession>
<evidence type="ECO:0000256" key="1">
    <source>
        <dbReference type="ARBA" id="ARBA00022538"/>
    </source>
</evidence>